<dbReference type="Gene3D" id="3.40.50.1820">
    <property type="entry name" value="alpha/beta hydrolase"/>
    <property type="match status" value="1"/>
</dbReference>
<keyword evidence="2" id="KW-1185">Reference proteome</keyword>
<accession>A0A560W7R0</accession>
<reference evidence="1 2" key="1">
    <citation type="submission" date="2019-06" db="EMBL/GenBank/DDBJ databases">
        <title>Sequencing the genomes of 1000 actinobacteria strains.</title>
        <authorList>
            <person name="Klenk H.-P."/>
        </authorList>
    </citation>
    <scope>NUCLEOTIDE SEQUENCE [LARGE SCALE GENOMIC DNA]</scope>
    <source>
        <strain evidence="1 2">DSM 18935</strain>
    </source>
</reference>
<evidence type="ECO:0000313" key="1">
    <source>
        <dbReference type="EMBL" id="TWD13648.1"/>
    </source>
</evidence>
<organism evidence="1 2">
    <name type="scientific">Marihabitans asiaticum</name>
    <dbReference type="NCBI Taxonomy" id="415218"/>
    <lineage>
        <taxon>Bacteria</taxon>
        <taxon>Bacillati</taxon>
        <taxon>Actinomycetota</taxon>
        <taxon>Actinomycetes</taxon>
        <taxon>Micrococcales</taxon>
        <taxon>Intrasporangiaceae</taxon>
        <taxon>Marihabitans</taxon>
    </lineage>
</organism>
<dbReference type="OrthoDB" id="4553466at2"/>
<dbReference type="InterPro" id="IPR029058">
    <property type="entry name" value="AB_hydrolase_fold"/>
</dbReference>
<dbReference type="Proteomes" id="UP000315628">
    <property type="component" value="Unassembled WGS sequence"/>
</dbReference>
<name>A0A560W7R0_9MICO</name>
<dbReference type="AlphaFoldDB" id="A0A560W7R0"/>
<comment type="caution">
    <text evidence="1">The sequence shown here is derived from an EMBL/GenBank/DDBJ whole genome shotgun (WGS) entry which is preliminary data.</text>
</comment>
<gene>
    <name evidence="1" type="ORF">FB557_2276</name>
</gene>
<evidence type="ECO:0000313" key="2">
    <source>
        <dbReference type="Proteomes" id="UP000315628"/>
    </source>
</evidence>
<protein>
    <submittedName>
        <fullName evidence="1">Phospholipase/carboxylesterase</fullName>
    </submittedName>
</protein>
<dbReference type="SUPFAM" id="SSF53474">
    <property type="entry name" value="alpha/beta-Hydrolases"/>
    <property type="match status" value="1"/>
</dbReference>
<dbReference type="EMBL" id="VIUW01000004">
    <property type="protein sequence ID" value="TWD13648.1"/>
    <property type="molecule type" value="Genomic_DNA"/>
</dbReference>
<proteinExistence type="predicted"/>
<dbReference type="RefSeq" id="WP_144857733.1">
    <property type="nucleotide sequence ID" value="NZ_VIUW01000004.1"/>
</dbReference>
<sequence length="213" mass="22978">MSSPAPEYILLRGEDPSQVPLILFHGSNGSEVDLLPLAQRLTPSGAHLGVRGTVRLPDGHAFFRRHPDRRIDEDDLRARIPGLEAFIRVIHDDLGCVRPVAVGFSNGAITAAALLMLHADLLSGAVLFRPLSPFVTPPLSNLDGLPVLVLDGAHDERRSPGDGFRCAQGLAAMGADVTHHVVPATHALTDRDERLAIAWLRRTSITRPEAVSQ</sequence>